<dbReference type="FunFam" id="3.30.830.10:FF:000039">
    <property type="entry name" value="Ubiquinol-cytochrome c reductase core subunit 2"/>
    <property type="match status" value="1"/>
</dbReference>
<dbReference type="InterPro" id="IPR011765">
    <property type="entry name" value="Pept_M16_N"/>
</dbReference>
<dbReference type="InterPro" id="IPR011249">
    <property type="entry name" value="Metalloenz_LuxS/M16"/>
</dbReference>
<dbReference type="PANTHER" id="PTHR11851:SF226">
    <property type="entry name" value="CYTOCHROME B-C1 COMPLEX SUBUNIT 2, MITOCHONDRIAL"/>
    <property type="match status" value="1"/>
</dbReference>
<reference evidence="7" key="1">
    <citation type="submission" date="2015-12" db="EMBL/GenBank/DDBJ databases">
        <title>De novo transcriptome assembly of four potential Pierce s Disease insect vectors from Arizona vineyards.</title>
        <authorList>
            <person name="Tassone E.E."/>
        </authorList>
    </citation>
    <scope>NUCLEOTIDE SEQUENCE</scope>
</reference>
<evidence type="ECO:0000256" key="1">
    <source>
        <dbReference type="ARBA" id="ARBA00004173"/>
    </source>
</evidence>
<keyword evidence="3" id="KW-0496">Mitochondrion</keyword>
<evidence type="ECO:0000259" key="6">
    <source>
        <dbReference type="Pfam" id="PF05193"/>
    </source>
</evidence>
<dbReference type="FunFam" id="3.30.830.10:FF:000021">
    <property type="entry name" value="Cytochrome b-c1 complex subunit 2"/>
    <property type="match status" value="1"/>
</dbReference>
<feature type="non-terminal residue" evidence="7">
    <location>
        <position position="1"/>
    </location>
</feature>
<feature type="transmembrane region" description="Helical" evidence="4">
    <location>
        <begin position="6"/>
        <end position="24"/>
    </location>
</feature>
<evidence type="ECO:0000256" key="2">
    <source>
        <dbReference type="ARBA" id="ARBA00022946"/>
    </source>
</evidence>
<accession>A0A1B6CRS0</accession>
<dbReference type="GO" id="GO:0046872">
    <property type="term" value="F:metal ion binding"/>
    <property type="evidence" value="ECO:0007669"/>
    <property type="project" value="InterPro"/>
</dbReference>
<keyword evidence="4" id="KW-1133">Transmembrane helix</keyword>
<evidence type="ECO:0000256" key="4">
    <source>
        <dbReference type="SAM" id="Phobius"/>
    </source>
</evidence>
<dbReference type="InterPro" id="IPR007863">
    <property type="entry name" value="Peptidase_M16_C"/>
</dbReference>
<name>A0A1B6CRS0_9HEMI</name>
<organism evidence="7">
    <name type="scientific">Clastoptera arizonana</name>
    <name type="common">Arizona spittle bug</name>
    <dbReference type="NCBI Taxonomy" id="38151"/>
    <lineage>
        <taxon>Eukaryota</taxon>
        <taxon>Metazoa</taxon>
        <taxon>Ecdysozoa</taxon>
        <taxon>Arthropoda</taxon>
        <taxon>Hexapoda</taxon>
        <taxon>Insecta</taxon>
        <taxon>Pterygota</taxon>
        <taxon>Neoptera</taxon>
        <taxon>Paraneoptera</taxon>
        <taxon>Hemiptera</taxon>
        <taxon>Auchenorrhyncha</taxon>
        <taxon>Cercopoidea</taxon>
        <taxon>Clastopteridae</taxon>
        <taxon>Clastoptera</taxon>
    </lineage>
</organism>
<evidence type="ECO:0000256" key="3">
    <source>
        <dbReference type="ARBA" id="ARBA00023128"/>
    </source>
</evidence>
<gene>
    <name evidence="7" type="ORF">g.39367</name>
</gene>
<evidence type="ECO:0000313" key="7">
    <source>
        <dbReference type="EMBL" id="JAS16152.1"/>
    </source>
</evidence>
<evidence type="ECO:0000259" key="5">
    <source>
        <dbReference type="Pfam" id="PF00675"/>
    </source>
</evidence>
<dbReference type="Gene3D" id="3.30.830.10">
    <property type="entry name" value="Metalloenzyme, LuxS/M16 peptidase-like"/>
    <property type="match status" value="2"/>
</dbReference>
<dbReference type="SUPFAM" id="SSF63411">
    <property type="entry name" value="LuxS/MPP-like metallohydrolase"/>
    <property type="match status" value="2"/>
</dbReference>
<protein>
    <recommendedName>
        <fullName evidence="8">Peptidase M16 N-terminal domain-containing protein</fullName>
    </recommendedName>
</protein>
<keyword evidence="4" id="KW-0472">Membrane</keyword>
<dbReference type="Pfam" id="PF00675">
    <property type="entry name" value="Peptidase_M16"/>
    <property type="match status" value="1"/>
</dbReference>
<keyword evidence="4" id="KW-0812">Transmembrane</keyword>
<feature type="domain" description="Peptidase M16 N-terminal" evidence="5">
    <location>
        <begin position="78"/>
        <end position="218"/>
    </location>
</feature>
<dbReference type="AlphaFoldDB" id="A0A1B6CRS0"/>
<proteinExistence type="predicted"/>
<feature type="domain" description="Peptidase M16 C-terminal" evidence="6">
    <location>
        <begin position="226"/>
        <end position="398"/>
    </location>
</feature>
<keyword evidence="2" id="KW-0809">Transit peptide</keyword>
<dbReference type="EMBL" id="GEDC01021146">
    <property type="protein sequence ID" value="JAS16152.1"/>
    <property type="molecule type" value="Transcribed_RNA"/>
</dbReference>
<evidence type="ECO:0008006" key="8">
    <source>
        <dbReference type="Google" id="ProtNLM"/>
    </source>
</evidence>
<comment type="subcellular location">
    <subcellularLocation>
        <location evidence="1">Mitochondrion</location>
    </subcellularLocation>
</comment>
<dbReference type="PANTHER" id="PTHR11851">
    <property type="entry name" value="METALLOPROTEASE"/>
    <property type="match status" value="1"/>
</dbReference>
<dbReference type="Pfam" id="PF05193">
    <property type="entry name" value="Peptidase_M16_C"/>
    <property type="match status" value="1"/>
</dbReference>
<sequence length="475" mass="50515">LESVLIFFHLIVICAVSLLLSLVARGQKNTIYTYIMAANASKTSYLLAISKRSFGSAAKQAQACAEVKTTVLPNKLVVSAIETQLPLSRVSILFRAGSRYETAENKGITNIIRSSAGLTTSGSTRFAITRNLQQLGANLSVTSDRETIAYTLEATTDKIEDGLKYLADVATKSEFRPWELSDNLPRLKYELSVIPTQARVVDMVIEAAFRQGLGNSIFIKKRNISSISTETLQHYVNSNYTTNRGAVVGVGIDYDTISAFAQNLGIQNGHGTDNKAKYYGGEIRRNKNLPFAHIAIAAEGSGLNTKDALAFAVLRYALGANSSVKYGVGAGPLGKAVADSKEPLALTAFNTSFSDAGIFGVFVSTPAANAKQALEAAIKVLQSGSVTDADVNRGKAMLKTAVLSSYESGEGAIEDIGNQAVLLGSVTPVSQIYSAIESVTTAQVQNAASKIASSKKSLAAYGNLEYTPYLDEVAK</sequence>
<dbReference type="GO" id="GO:0016020">
    <property type="term" value="C:membrane"/>
    <property type="evidence" value="ECO:0007669"/>
    <property type="project" value="UniProtKB-ARBA"/>
</dbReference>
<dbReference type="InterPro" id="IPR050361">
    <property type="entry name" value="MPP/UQCRC_Complex"/>
</dbReference>
<dbReference type="GO" id="GO:0005739">
    <property type="term" value="C:mitochondrion"/>
    <property type="evidence" value="ECO:0007669"/>
    <property type="project" value="UniProtKB-SubCell"/>
</dbReference>